<name>A0A382RIR5_9ZZZZ</name>
<sequence>MAQIFSSQFTKTLVILYLIIGLSVSPITISSSWAEESVIPSWIKNNAGWWASGMITEDEFLKGIEYLINENIILIDTTIDEKAYIPTDTSDTKRVPDWVKNNAGWWAEDLIGDYDFLNGIKYLINKGVILVSVDDNQKDSSTISVPNSAMFFEGAMVSNYWKFLKDQNLSSPVLTKLDPKMYLPNGDVVTSVFDLYGVRNDFTVVGNEI</sequence>
<reference evidence="1" key="1">
    <citation type="submission" date="2018-05" db="EMBL/GenBank/DDBJ databases">
        <authorList>
            <person name="Lanie J.A."/>
            <person name="Ng W.-L."/>
            <person name="Kazmierczak K.M."/>
            <person name="Andrzejewski T.M."/>
            <person name="Davidsen T.M."/>
            <person name="Wayne K.J."/>
            <person name="Tettelin H."/>
            <person name="Glass J.I."/>
            <person name="Rusch D."/>
            <person name="Podicherti R."/>
            <person name="Tsui H.-C.T."/>
            <person name="Winkler M.E."/>
        </authorList>
    </citation>
    <scope>NUCLEOTIDE SEQUENCE</scope>
</reference>
<protein>
    <submittedName>
        <fullName evidence="1">Uncharacterized protein</fullName>
    </submittedName>
</protein>
<proteinExistence type="predicted"/>
<organism evidence="1">
    <name type="scientific">marine metagenome</name>
    <dbReference type="NCBI Taxonomy" id="408172"/>
    <lineage>
        <taxon>unclassified sequences</taxon>
        <taxon>metagenomes</taxon>
        <taxon>ecological metagenomes</taxon>
    </lineage>
</organism>
<dbReference type="AlphaFoldDB" id="A0A382RIR5"/>
<gene>
    <name evidence="1" type="ORF">METZ01_LOCUS350427</name>
</gene>
<feature type="non-terminal residue" evidence="1">
    <location>
        <position position="209"/>
    </location>
</feature>
<dbReference type="EMBL" id="UINC01122019">
    <property type="protein sequence ID" value="SVC97573.1"/>
    <property type="molecule type" value="Genomic_DNA"/>
</dbReference>
<evidence type="ECO:0000313" key="1">
    <source>
        <dbReference type="EMBL" id="SVC97573.1"/>
    </source>
</evidence>
<accession>A0A382RIR5</accession>